<keyword evidence="2" id="KW-1185">Reference proteome</keyword>
<reference evidence="1" key="1">
    <citation type="submission" date="2021-02" db="EMBL/GenBank/DDBJ databases">
        <authorList>
            <consortium name="DOE Joint Genome Institute"/>
            <person name="Ahrendt S."/>
            <person name="Looney B.P."/>
            <person name="Miyauchi S."/>
            <person name="Morin E."/>
            <person name="Drula E."/>
            <person name="Courty P.E."/>
            <person name="Chicoki N."/>
            <person name="Fauchery L."/>
            <person name="Kohler A."/>
            <person name="Kuo A."/>
            <person name="Labutti K."/>
            <person name="Pangilinan J."/>
            <person name="Lipzen A."/>
            <person name="Riley R."/>
            <person name="Andreopoulos W."/>
            <person name="He G."/>
            <person name="Johnson J."/>
            <person name="Barry K.W."/>
            <person name="Grigoriev I.V."/>
            <person name="Nagy L."/>
            <person name="Hibbett D."/>
            <person name="Henrissat B."/>
            <person name="Matheny P.B."/>
            <person name="Labbe J."/>
            <person name="Martin F."/>
        </authorList>
    </citation>
    <scope>NUCLEOTIDE SEQUENCE</scope>
    <source>
        <strain evidence="1">EC-137</strain>
    </source>
</reference>
<comment type="caution">
    <text evidence="1">The sequence shown here is derived from an EMBL/GenBank/DDBJ whole genome shotgun (WGS) entry which is preliminary data.</text>
</comment>
<reference evidence="1" key="2">
    <citation type="journal article" date="2022" name="New Phytol.">
        <title>Evolutionary transition to the ectomycorrhizal habit in the genomes of a hyperdiverse lineage of mushroom-forming fungi.</title>
        <authorList>
            <person name="Looney B."/>
            <person name="Miyauchi S."/>
            <person name="Morin E."/>
            <person name="Drula E."/>
            <person name="Courty P.E."/>
            <person name="Kohler A."/>
            <person name="Kuo A."/>
            <person name="LaButti K."/>
            <person name="Pangilinan J."/>
            <person name="Lipzen A."/>
            <person name="Riley R."/>
            <person name="Andreopoulos W."/>
            <person name="He G."/>
            <person name="Johnson J."/>
            <person name="Nolan M."/>
            <person name="Tritt A."/>
            <person name="Barry K.W."/>
            <person name="Grigoriev I.V."/>
            <person name="Nagy L.G."/>
            <person name="Hibbett D."/>
            <person name="Henrissat B."/>
            <person name="Matheny P.B."/>
            <person name="Labbe J."/>
            <person name="Martin F.M."/>
        </authorList>
    </citation>
    <scope>NUCLEOTIDE SEQUENCE</scope>
    <source>
        <strain evidence="1">EC-137</strain>
    </source>
</reference>
<organism evidence="1 2">
    <name type="scientific">Vararia minispora EC-137</name>
    <dbReference type="NCBI Taxonomy" id="1314806"/>
    <lineage>
        <taxon>Eukaryota</taxon>
        <taxon>Fungi</taxon>
        <taxon>Dikarya</taxon>
        <taxon>Basidiomycota</taxon>
        <taxon>Agaricomycotina</taxon>
        <taxon>Agaricomycetes</taxon>
        <taxon>Russulales</taxon>
        <taxon>Lachnocladiaceae</taxon>
        <taxon>Vararia</taxon>
    </lineage>
</organism>
<name>A0ACB8QI53_9AGAM</name>
<evidence type="ECO:0000313" key="1">
    <source>
        <dbReference type="EMBL" id="KAI0031322.1"/>
    </source>
</evidence>
<evidence type="ECO:0000313" key="2">
    <source>
        <dbReference type="Proteomes" id="UP000814128"/>
    </source>
</evidence>
<gene>
    <name evidence="1" type="ORF">K488DRAFT_79122</name>
</gene>
<proteinExistence type="predicted"/>
<dbReference type="EMBL" id="MU273584">
    <property type="protein sequence ID" value="KAI0031322.1"/>
    <property type="molecule type" value="Genomic_DNA"/>
</dbReference>
<protein>
    <submittedName>
        <fullName evidence="1">Signal recognition particle, SRP19 subunit</fullName>
    </submittedName>
</protein>
<accession>A0ACB8QI53</accession>
<sequence>MPPRAAIIEEFDDDVDLPLPSRPLPDRNGRGPLLMEVDDADNDDDNDDADDDDTPGLAGMPSAADFAQFAARIQQQAQAGPASPRVVDMTPYKKWTCIYPIYIDAKQPYATGARRVTRAKAVWHPLSKDIAEAAVRLGLAALNEAQKAHPRDWENPGRVRVQWKKDGRLVNPAIKSKKQLLEMISFQIQCVKSENVPTEPYAYPPVPIPPTQKPAKSRTLTQGGKGKVKAAPVSESTPRAPKRPGRPLPVPPEPQPSLTARLSPLSPALPSGVLLDAVKAGMTAQQEQGQIGAGPGGGVGKGKRKIVRVRQ</sequence>
<dbReference type="Proteomes" id="UP000814128">
    <property type="component" value="Unassembled WGS sequence"/>
</dbReference>